<evidence type="ECO:0000313" key="4">
    <source>
        <dbReference type="Proteomes" id="UP000000844"/>
    </source>
</evidence>
<sequence length="255" mass="28761">MVVVDHLDALRREGALLAEAADEVGLRAPVPTCPDWTIRDLLWHTGFIHRWAKTIVSEARQSRPDSSEIDLIAGPIPDDALLVEWYRESHAQLMRALEQAPLDLDCYHFLRAPSPLAFWTRRQAHETTIHRVDAESARGDEISPIDRDFAADGIDELLRGYHARRHSKVRSHIPKALHLHATDEPGGGSDWFLHITEEPLVTKRTFDGPVDCVLSGPVELLYLALWNRCRIDDLTVSGDTGVAKLWQNLSPIVWA</sequence>
<organism evidence="3 4">
    <name type="scientific">Stackebrandtia nassauensis (strain DSM 44728 / CIP 108903 / NRRL B-16338 / NBRC 102104 / LLR-40K-21)</name>
    <dbReference type="NCBI Taxonomy" id="446470"/>
    <lineage>
        <taxon>Bacteria</taxon>
        <taxon>Bacillati</taxon>
        <taxon>Actinomycetota</taxon>
        <taxon>Actinomycetes</taxon>
        <taxon>Glycomycetales</taxon>
        <taxon>Glycomycetaceae</taxon>
        <taxon>Stackebrandtia</taxon>
    </lineage>
</organism>
<dbReference type="Proteomes" id="UP000000844">
    <property type="component" value="Chromosome"/>
</dbReference>
<dbReference type="NCBIfam" id="TIGR03083">
    <property type="entry name" value="maleylpyruvate isomerase family mycothiol-dependent enzyme"/>
    <property type="match status" value="1"/>
</dbReference>
<dbReference type="SUPFAM" id="SSF109854">
    <property type="entry name" value="DinB/YfiT-like putative metalloenzymes"/>
    <property type="match status" value="1"/>
</dbReference>
<dbReference type="eggNOG" id="COG0511">
    <property type="taxonomic scope" value="Bacteria"/>
</dbReference>
<evidence type="ECO:0000259" key="1">
    <source>
        <dbReference type="Pfam" id="PF07398"/>
    </source>
</evidence>
<protein>
    <recommendedName>
        <fullName evidence="5">Mycothiol-dependent maleylpyruvate isomerase metal-binding domain-containing protein</fullName>
    </recommendedName>
</protein>
<proteinExistence type="predicted"/>
<evidence type="ECO:0008006" key="5">
    <source>
        <dbReference type="Google" id="ProtNLM"/>
    </source>
</evidence>
<dbReference type="InterPro" id="IPR017517">
    <property type="entry name" value="Maleyloyr_isom"/>
</dbReference>
<dbReference type="HOGENOM" id="CLU_070584_1_0_11"/>
<dbReference type="Pfam" id="PF07398">
    <property type="entry name" value="MDMPI_C"/>
    <property type="match status" value="1"/>
</dbReference>
<dbReference type="STRING" id="446470.Snas_5259"/>
<dbReference type="PANTHER" id="PTHR40758:SF1">
    <property type="entry name" value="CONSERVED PROTEIN"/>
    <property type="match status" value="1"/>
</dbReference>
<dbReference type="InterPro" id="IPR024344">
    <property type="entry name" value="MDMPI_metal-binding"/>
</dbReference>
<dbReference type="InterPro" id="IPR034660">
    <property type="entry name" value="DinB/YfiT-like"/>
</dbReference>
<dbReference type="PANTHER" id="PTHR40758">
    <property type="entry name" value="CONSERVED PROTEIN"/>
    <property type="match status" value="1"/>
</dbReference>
<dbReference type="AlphaFoldDB" id="D3QC04"/>
<dbReference type="RefSeq" id="WP_013020464.1">
    <property type="nucleotide sequence ID" value="NC_013947.1"/>
</dbReference>
<dbReference type="InterPro" id="IPR010872">
    <property type="entry name" value="MDMPI_C-term_domain"/>
</dbReference>
<accession>D3QC04</accession>
<gene>
    <name evidence="3" type="ordered locus">Snas_5259</name>
</gene>
<reference evidence="3 4" key="1">
    <citation type="journal article" date="2009" name="Stand. Genomic Sci.">
        <title>Complete genome sequence of Stackebrandtia nassauensis type strain (LLR-40K-21).</title>
        <authorList>
            <person name="Munk C."/>
            <person name="Lapidus A."/>
            <person name="Copeland A."/>
            <person name="Jando M."/>
            <person name="Mayilraj S."/>
            <person name="Glavina Del Rio T."/>
            <person name="Nolan M."/>
            <person name="Chen F."/>
            <person name="Lucas S."/>
            <person name="Tice H."/>
            <person name="Cheng J.F."/>
            <person name="Han C."/>
            <person name="Detter J.C."/>
            <person name="Bruce D."/>
            <person name="Goodwin L."/>
            <person name="Chain P."/>
            <person name="Pitluck S."/>
            <person name="Goker M."/>
            <person name="Ovchinikova G."/>
            <person name="Pati A."/>
            <person name="Ivanova N."/>
            <person name="Mavromatis K."/>
            <person name="Chen A."/>
            <person name="Palaniappan K."/>
            <person name="Land M."/>
            <person name="Hauser L."/>
            <person name="Chang Y.J."/>
            <person name="Jeffries C.D."/>
            <person name="Bristow J."/>
            <person name="Eisen J.A."/>
            <person name="Markowitz V."/>
            <person name="Hugenholtz P."/>
            <person name="Kyrpides N.C."/>
            <person name="Klenk H.P."/>
        </authorList>
    </citation>
    <scope>NUCLEOTIDE SEQUENCE [LARGE SCALE GENOMIC DNA]</scope>
    <source>
        <strain evidence="4">DSM 44728 / CIP 108903 / NRRL B-16338 / NBRC 102104 / LLR-40K-21</strain>
    </source>
</reference>
<dbReference type="KEGG" id="sna:Snas_5259"/>
<evidence type="ECO:0000259" key="2">
    <source>
        <dbReference type="Pfam" id="PF11716"/>
    </source>
</evidence>
<dbReference type="EMBL" id="CP001778">
    <property type="protein sequence ID" value="ADD44893.1"/>
    <property type="molecule type" value="Genomic_DNA"/>
</dbReference>
<evidence type="ECO:0000313" key="3">
    <source>
        <dbReference type="EMBL" id="ADD44893.1"/>
    </source>
</evidence>
<dbReference type="GO" id="GO:0005886">
    <property type="term" value="C:plasma membrane"/>
    <property type="evidence" value="ECO:0007669"/>
    <property type="project" value="TreeGrafter"/>
</dbReference>
<name>D3QC04_STANL</name>
<dbReference type="OrthoDB" id="3671213at2"/>
<dbReference type="Pfam" id="PF11716">
    <property type="entry name" value="MDMPI_N"/>
    <property type="match status" value="1"/>
</dbReference>
<feature type="domain" description="Mycothiol-dependent maleylpyruvate isomerase metal-binding" evidence="2">
    <location>
        <begin position="8"/>
        <end position="134"/>
    </location>
</feature>
<feature type="domain" description="MDMPI C-terminal" evidence="1">
    <location>
        <begin position="148"/>
        <end position="243"/>
    </location>
</feature>
<dbReference type="GO" id="GO:0046872">
    <property type="term" value="F:metal ion binding"/>
    <property type="evidence" value="ECO:0007669"/>
    <property type="project" value="InterPro"/>
</dbReference>
<keyword evidence="4" id="KW-1185">Reference proteome</keyword>